<feature type="compositionally biased region" description="Basic residues" evidence="9">
    <location>
        <begin position="1314"/>
        <end position="1339"/>
    </location>
</feature>
<dbReference type="InterPro" id="IPR036236">
    <property type="entry name" value="Znf_C2H2_sf"/>
</dbReference>
<feature type="compositionally biased region" description="Basic and acidic residues" evidence="9">
    <location>
        <begin position="1140"/>
        <end position="1151"/>
    </location>
</feature>
<name>A0A1J1IHK7_9DIPT</name>
<evidence type="ECO:0000256" key="1">
    <source>
        <dbReference type="ARBA" id="ARBA00004123"/>
    </source>
</evidence>
<evidence type="ECO:0000256" key="3">
    <source>
        <dbReference type="ARBA" id="ARBA00022771"/>
    </source>
</evidence>
<dbReference type="GO" id="GO:0006357">
    <property type="term" value="P:regulation of transcription by RNA polymerase II"/>
    <property type="evidence" value="ECO:0007669"/>
    <property type="project" value="TreeGrafter"/>
</dbReference>
<feature type="compositionally biased region" description="Basic residues" evidence="9">
    <location>
        <begin position="1215"/>
        <end position="1230"/>
    </location>
</feature>
<feature type="compositionally biased region" description="Low complexity" evidence="9">
    <location>
        <begin position="1171"/>
        <end position="1204"/>
    </location>
</feature>
<feature type="region of interest" description="Disordered" evidence="9">
    <location>
        <begin position="380"/>
        <end position="434"/>
    </location>
</feature>
<evidence type="ECO:0000256" key="7">
    <source>
        <dbReference type="ARBA" id="ARBA00023242"/>
    </source>
</evidence>
<feature type="region of interest" description="Disordered" evidence="9">
    <location>
        <begin position="305"/>
        <end position="335"/>
    </location>
</feature>
<feature type="region of interest" description="Disordered" evidence="9">
    <location>
        <begin position="1026"/>
        <end position="1095"/>
    </location>
</feature>
<accession>A0A1J1IHK7</accession>
<keyword evidence="6" id="KW-0804">Transcription</keyword>
<keyword evidence="7" id="KW-0539">Nucleus</keyword>
<feature type="compositionally biased region" description="Acidic residues" evidence="9">
    <location>
        <begin position="977"/>
        <end position="988"/>
    </location>
</feature>
<feature type="compositionally biased region" description="Basic and acidic residues" evidence="9">
    <location>
        <begin position="953"/>
        <end position="963"/>
    </location>
</feature>
<feature type="region of interest" description="Disordered" evidence="9">
    <location>
        <begin position="938"/>
        <end position="991"/>
    </location>
</feature>
<feature type="non-terminal residue" evidence="11">
    <location>
        <position position="1339"/>
    </location>
</feature>
<feature type="compositionally biased region" description="Acidic residues" evidence="9">
    <location>
        <begin position="388"/>
        <end position="408"/>
    </location>
</feature>
<feature type="domain" description="C2H2-type" evidence="10">
    <location>
        <begin position="829"/>
        <end position="856"/>
    </location>
</feature>
<dbReference type="OrthoDB" id="5411773at2759"/>
<evidence type="ECO:0000259" key="10">
    <source>
        <dbReference type="PROSITE" id="PS50157"/>
    </source>
</evidence>
<dbReference type="Gene3D" id="3.30.160.60">
    <property type="entry name" value="Classic Zinc Finger"/>
    <property type="match status" value="1"/>
</dbReference>
<dbReference type="Proteomes" id="UP000183832">
    <property type="component" value="Unassembled WGS sequence"/>
</dbReference>
<feature type="region of interest" description="Disordered" evidence="9">
    <location>
        <begin position="467"/>
        <end position="513"/>
    </location>
</feature>
<dbReference type="SMART" id="SM00355">
    <property type="entry name" value="ZnF_C2H2"/>
    <property type="match status" value="9"/>
</dbReference>
<dbReference type="InterPro" id="IPR051061">
    <property type="entry name" value="Zinc_finger_trans_reg"/>
</dbReference>
<dbReference type="PROSITE" id="PS50157">
    <property type="entry name" value="ZINC_FINGER_C2H2_2"/>
    <property type="match status" value="2"/>
</dbReference>
<dbReference type="STRING" id="568069.A0A1J1IHK7"/>
<dbReference type="PANTHER" id="PTHR46179:SF13">
    <property type="entry name" value="C2H2-TYPE DOMAIN-CONTAINING PROTEIN"/>
    <property type="match status" value="1"/>
</dbReference>
<gene>
    <name evidence="11" type="ORF">CLUMA_CG012065</name>
</gene>
<feature type="compositionally biased region" description="Pro residues" evidence="9">
    <location>
        <begin position="474"/>
        <end position="483"/>
    </location>
</feature>
<feature type="region of interest" description="Disordered" evidence="9">
    <location>
        <begin position="1293"/>
        <end position="1339"/>
    </location>
</feature>
<dbReference type="GO" id="GO:0005634">
    <property type="term" value="C:nucleus"/>
    <property type="evidence" value="ECO:0007669"/>
    <property type="project" value="UniProtKB-SubCell"/>
</dbReference>
<dbReference type="SUPFAM" id="SSF57667">
    <property type="entry name" value="beta-beta-alpha zinc fingers"/>
    <property type="match status" value="1"/>
</dbReference>
<keyword evidence="12" id="KW-1185">Reference proteome</keyword>
<evidence type="ECO:0000256" key="2">
    <source>
        <dbReference type="ARBA" id="ARBA00022723"/>
    </source>
</evidence>
<feature type="domain" description="C2H2-type" evidence="10">
    <location>
        <begin position="857"/>
        <end position="886"/>
    </location>
</feature>
<feature type="compositionally biased region" description="Polar residues" evidence="9">
    <location>
        <begin position="305"/>
        <end position="321"/>
    </location>
</feature>
<dbReference type="GO" id="GO:0008270">
    <property type="term" value="F:zinc ion binding"/>
    <property type="evidence" value="ECO:0007669"/>
    <property type="project" value="UniProtKB-KW"/>
</dbReference>
<comment type="subcellular location">
    <subcellularLocation>
        <location evidence="1">Nucleus</location>
    </subcellularLocation>
</comment>
<evidence type="ECO:0000313" key="11">
    <source>
        <dbReference type="EMBL" id="CRK99020.1"/>
    </source>
</evidence>
<organism evidence="11 12">
    <name type="scientific">Clunio marinus</name>
    <dbReference type="NCBI Taxonomy" id="568069"/>
    <lineage>
        <taxon>Eukaryota</taxon>
        <taxon>Metazoa</taxon>
        <taxon>Ecdysozoa</taxon>
        <taxon>Arthropoda</taxon>
        <taxon>Hexapoda</taxon>
        <taxon>Insecta</taxon>
        <taxon>Pterygota</taxon>
        <taxon>Neoptera</taxon>
        <taxon>Endopterygota</taxon>
        <taxon>Diptera</taxon>
        <taxon>Nematocera</taxon>
        <taxon>Chironomoidea</taxon>
        <taxon>Chironomidae</taxon>
        <taxon>Clunio</taxon>
    </lineage>
</organism>
<keyword evidence="4" id="KW-0862">Zinc</keyword>
<evidence type="ECO:0000313" key="12">
    <source>
        <dbReference type="Proteomes" id="UP000183832"/>
    </source>
</evidence>
<evidence type="ECO:0000256" key="4">
    <source>
        <dbReference type="ARBA" id="ARBA00022833"/>
    </source>
</evidence>
<evidence type="ECO:0000256" key="9">
    <source>
        <dbReference type="SAM" id="MobiDB-lite"/>
    </source>
</evidence>
<dbReference type="EMBL" id="CVRI01000048">
    <property type="protein sequence ID" value="CRK99020.1"/>
    <property type="molecule type" value="Genomic_DNA"/>
</dbReference>
<reference evidence="11 12" key="1">
    <citation type="submission" date="2015-04" db="EMBL/GenBank/DDBJ databases">
        <authorList>
            <person name="Syromyatnikov M.Y."/>
            <person name="Popov V.N."/>
        </authorList>
    </citation>
    <scope>NUCLEOTIDE SEQUENCE [LARGE SCALE GENOMIC DNA]</scope>
</reference>
<protein>
    <submittedName>
        <fullName evidence="11">CLUMA_CG012065, isoform A</fullName>
    </submittedName>
</protein>
<feature type="compositionally biased region" description="Basic and acidic residues" evidence="9">
    <location>
        <begin position="1040"/>
        <end position="1067"/>
    </location>
</feature>
<proteinExistence type="predicted"/>
<dbReference type="PANTHER" id="PTHR46179">
    <property type="entry name" value="ZINC FINGER PROTEIN"/>
    <property type="match status" value="1"/>
</dbReference>
<evidence type="ECO:0000256" key="5">
    <source>
        <dbReference type="ARBA" id="ARBA00023015"/>
    </source>
</evidence>
<keyword evidence="5" id="KW-0805">Transcription regulation</keyword>
<evidence type="ECO:0000256" key="8">
    <source>
        <dbReference type="PROSITE-ProRule" id="PRU00042"/>
    </source>
</evidence>
<feature type="region of interest" description="Disordered" evidence="9">
    <location>
        <begin position="1140"/>
        <end position="1268"/>
    </location>
</feature>
<evidence type="ECO:0000256" key="6">
    <source>
        <dbReference type="ARBA" id="ARBA00023163"/>
    </source>
</evidence>
<keyword evidence="2" id="KW-0479">Metal-binding</keyword>
<dbReference type="PROSITE" id="PS00028">
    <property type="entry name" value="ZINC_FINGER_C2H2_1"/>
    <property type="match status" value="5"/>
</dbReference>
<dbReference type="InterPro" id="IPR013087">
    <property type="entry name" value="Znf_C2H2_type"/>
</dbReference>
<keyword evidence="3 8" id="KW-0863">Zinc-finger</keyword>
<feature type="compositionally biased region" description="Polar residues" evidence="9">
    <location>
        <begin position="409"/>
        <end position="421"/>
    </location>
</feature>
<sequence>MKIDNILNKEKSPDKATIAERSASIEDIKKSQKFFDFNDLTATNINNNLLQEQETIYDYLPPTTSKLKKLLLNSSNIDNIDSHHNQNQKNSSFINNSAVTVNLNNLTPAAKDFNIVNVSNEAALPLATSNNNKNTCSNKKVNNVAKKNNAKSVNKQKLFLCSECNEYFLKLHLFNHIKSVHNKFTCLYCYGFFVDIVGLEKHLVKKHKVHNSSFIDEQSLQCFLNINSSNVTTKIYKAVCCKCGEIFTIGNDRISNHKCCENELSGLQKEEILPQNNTTTLDVAKENFYCNQAIQQWFQPSTATTLTNTENHPQTNENQPILNEEDSSQPSLNVLRNNNDSLWHEKEEENHQQQQQQHQQNEEKEKLVVPKLTLKIPKAFQNQQFDNIDSDEDSGDECDDSSDDENEVYESNNSGGQNMSKSNDHDDFSSLSDSDGAVASVVPVKKPENLPSLKLKIKNLASNNPESVLESFDFPPPPPPPPLNDEIKSTLNEEDEKEKDDNGDHPMDISNASDVDLSECPMDLEPEKVNEPQKLIIIDGVIVTPANEDVLTLDINLKESLDKIEIVKLMKICLKASFPFCLYCNHARKIVVNGRALATHFISHHRFHAMVDSITAEELHPEKIVSKFESSIDELKSSFFNLETFDNQDDEKKEGHVTISHDKLYECFQCRFQTPIHKELYLHNRKMHQKSLINCLMCKMMFYSYSELLCHICPGVANKQMFLDYKFYCCLCNLDNIPSAFRLMVHLRKKHYACDVCLEKCSDQSKLSSHVWKHKLFHLCYRCNICYRNKADIMKHLFWKHGTEGIECKKCLQKKWPHVYHFCIPPATFTCVHCEMSFSSAMALNVHTRLHEDGAKYACSEIGCEKKFVSRKLLLRHLERHQMELAAATGGGDNDGQERPEGIVMIPAEIPDGCCTRTMPVVFKRLIKKPAVRKIESEVKTEVTQDQQQQQQKKTEEKDEKNLLDLPETNLNLSESSDSDSSSDDEGEAGEKSIDALAALVEAGIEDSLMPSDSPAKEVKSLAELAKVSSLSDSDDDADDEKKSTEVKKIEETSTSENKENIKKEEASDAAAEQKIIKEEKVESKKVNDDDDDQKMMEDKLPANVILHVCQSDHDYASLYRPSSGATKDDLEDMIKTAKIEKEKKKIEKANAKAQKMKKGGTTNKNDDFSSSDTSSGSSSGSSSSSSGGSSSSSSGSSSDSSSSEASNKEVNNKTRNKKFSKKRAKKEKKTKTEDAEEQEVPKDPDDIIYESDLLTDATDTDEDFYDEHPLKLDSQMAEKRKHLLKGGVIDGIVENSRPSTPSLPPDEKIERKMKNKKRKKEHRKSMSSPRSKRPHNDD</sequence>
<feature type="compositionally biased region" description="Basic and acidic residues" evidence="9">
    <location>
        <begin position="1075"/>
        <end position="1095"/>
    </location>
</feature>